<organism evidence="2">
    <name type="scientific">Selaginella moellendorffii</name>
    <name type="common">Spikemoss</name>
    <dbReference type="NCBI Taxonomy" id="88036"/>
    <lineage>
        <taxon>Eukaryota</taxon>
        <taxon>Viridiplantae</taxon>
        <taxon>Streptophyta</taxon>
        <taxon>Embryophyta</taxon>
        <taxon>Tracheophyta</taxon>
        <taxon>Lycopodiopsida</taxon>
        <taxon>Selaginellales</taxon>
        <taxon>Selaginellaceae</taxon>
        <taxon>Selaginella</taxon>
    </lineage>
</organism>
<proteinExistence type="predicted"/>
<keyword evidence="2" id="KW-1185">Reference proteome</keyword>
<dbReference type="Gramene" id="EFJ17919">
    <property type="protein sequence ID" value="EFJ17919"/>
    <property type="gene ID" value="SELMODRAFT_178693"/>
</dbReference>
<dbReference type="OrthoDB" id="426136at2759"/>
<dbReference type="InterPro" id="IPR018971">
    <property type="entry name" value="DUF1997"/>
</dbReference>
<dbReference type="Pfam" id="PF09366">
    <property type="entry name" value="DUF1997"/>
    <property type="match status" value="1"/>
</dbReference>
<dbReference type="Proteomes" id="UP000001514">
    <property type="component" value="Unassembled WGS sequence"/>
</dbReference>
<dbReference type="AlphaFoldDB" id="D8SCV2"/>
<dbReference type="OMA" id="NKVFCNS"/>
<dbReference type="FunCoup" id="D8SCV2">
    <property type="interactions" value="1143"/>
</dbReference>
<dbReference type="EMBL" id="GL377612">
    <property type="protein sequence ID" value="EFJ17919.1"/>
    <property type="molecule type" value="Genomic_DNA"/>
</dbReference>
<dbReference type="PANTHER" id="PTHR34131:SF3">
    <property type="entry name" value="(RAP ANNOTATION RELEASE2) GALACTOSE-BINDING LIKE DOMAIN CONTAINING PROTEIN"/>
    <property type="match status" value="1"/>
</dbReference>
<evidence type="ECO:0000313" key="2">
    <source>
        <dbReference type="Proteomes" id="UP000001514"/>
    </source>
</evidence>
<dbReference type="KEGG" id="smo:SELMODRAFT_178693"/>
<dbReference type="eggNOG" id="ENOG502QTF3">
    <property type="taxonomic scope" value="Eukaryota"/>
</dbReference>
<name>D8SCV2_SELML</name>
<dbReference type="PANTHER" id="PTHR34131">
    <property type="entry name" value="(RAP ANNOTATION RELEASE2) GALACTOSE-BINDING LIKE DOMAIN CONTAINING PROTEIN"/>
    <property type="match status" value="1"/>
</dbReference>
<accession>D8SCV2</accession>
<protein>
    <submittedName>
        <fullName evidence="1">Uncharacterized protein</fullName>
    </submittedName>
</protein>
<evidence type="ECO:0000313" key="1">
    <source>
        <dbReference type="EMBL" id="EFJ17919.1"/>
    </source>
</evidence>
<gene>
    <name evidence="1" type="ORF">SELMODRAFT_178693</name>
</gene>
<dbReference type="InParanoid" id="D8SCV2"/>
<dbReference type="HOGENOM" id="CLU_070206_0_0_1"/>
<sequence length="257" mass="28705">MACWSLFSSLESRSHHHIALSSPEKLGLEALKLGPPSFASRRRKRQRQHGRIAAAVDVPGDLARSEPRARLVGRASESYLLEETHRPLAEYMSLPASQYSVLDAQRIERVDDNTFKCYVHKLKFFAFEVCPVLVVTVEEQPDGCIIKLLSCTLEGSPIVVAQNQKFSASMENRVSWKNSGRSPKSRKLISDATIEVTIEVPFAFRAIPVQAIESTGNQVLGQVLRVMLPRFLSQLEKDYRAWASGDSSRRPLGTGQL</sequence>
<reference evidence="1 2" key="1">
    <citation type="journal article" date="2011" name="Science">
        <title>The Selaginella genome identifies genetic changes associated with the evolution of vascular plants.</title>
        <authorList>
            <person name="Banks J.A."/>
            <person name="Nishiyama T."/>
            <person name="Hasebe M."/>
            <person name="Bowman J.L."/>
            <person name="Gribskov M."/>
            <person name="dePamphilis C."/>
            <person name="Albert V.A."/>
            <person name="Aono N."/>
            <person name="Aoyama T."/>
            <person name="Ambrose B.A."/>
            <person name="Ashton N.W."/>
            <person name="Axtell M.J."/>
            <person name="Barker E."/>
            <person name="Barker M.S."/>
            <person name="Bennetzen J.L."/>
            <person name="Bonawitz N.D."/>
            <person name="Chapple C."/>
            <person name="Cheng C."/>
            <person name="Correa L.G."/>
            <person name="Dacre M."/>
            <person name="DeBarry J."/>
            <person name="Dreyer I."/>
            <person name="Elias M."/>
            <person name="Engstrom E.M."/>
            <person name="Estelle M."/>
            <person name="Feng L."/>
            <person name="Finet C."/>
            <person name="Floyd S.K."/>
            <person name="Frommer W.B."/>
            <person name="Fujita T."/>
            <person name="Gramzow L."/>
            <person name="Gutensohn M."/>
            <person name="Harholt J."/>
            <person name="Hattori M."/>
            <person name="Heyl A."/>
            <person name="Hirai T."/>
            <person name="Hiwatashi Y."/>
            <person name="Ishikawa M."/>
            <person name="Iwata M."/>
            <person name="Karol K.G."/>
            <person name="Koehler B."/>
            <person name="Kolukisaoglu U."/>
            <person name="Kubo M."/>
            <person name="Kurata T."/>
            <person name="Lalonde S."/>
            <person name="Li K."/>
            <person name="Li Y."/>
            <person name="Litt A."/>
            <person name="Lyons E."/>
            <person name="Manning G."/>
            <person name="Maruyama T."/>
            <person name="Michael T.P."/>
            <person name="Mikami K."/>
            <person name="Miyazaki S."/>
            <person name="Morinaga S."/>
            <person name="Murata T."/>
            <person name="Mueller-Roeber B."/>
            <person name="Nelson D.R."/>
            <person name="Obara M."/>
            <person name="Oguri Y."/>
            <person name="Olmstead R.G."/>
            <person name="Onodera N."/>
            <person name="Petersen B.L."/>
            <person name="Pils B."/>
            <person name="Prigge M."/>
            <person name="Rensing S.A."/>
            <person name="Riano-Pachon D.M."/>
            <person name="Roberts A.W."/>
            <person name="Sato Y."/>
            <person name="Scheller H.V."/>
            <person name="Schulz B."/>
            <person name="Schulz C."/>
            <person name="Shakirov E.V."/>
            <person name="Shibagaki N."/>
            <person name="Shinohara N."/>
            <person name="Shippen D.E."/>
            <person name="Soerensen I."/>
            <person name="Sotooka R."/>
            <person name="Sugimoto N."/>
            <person name="Sugita M."/>
            <person name="Sumikawa N."/>
            <person name="Tanurdzic M."/>
            <person name="Theissen G."/>
            <person name="Ulvskov P."/>
            <person name="Wakazuki S."/>
            <person name="Weng J.K."/>
            <person name="Willats W.W."/>
            <person name="Wipf D."/>
            <person name="Wolf P.G."/>
            <person name="Yang L."/>
            <person name="Zimmer A.D."/>
            <person name="Zhu Q."/>
            <person name="Mitros T."/>
            <person name="Hellsten U."/>
            <person name="Loque D."/>
            <person name="Otillar R."/>
            <person name="Salamov A."/>
            <person name="Schmutz J."/>
            <person name="Shapiro H."/>
            <person name="Lindquist E."/>
            <person name="Lucas S."/>
            <person name="Rokhsar D."/>
            <person name="Grigoriev I.V."/>
        </authorList>
    </citation>
    <scope>NUCLEOTIDE SEQUENCE [LARGE SCALE GENOMIC DNA]</scope>
</reference>